<dbReference type="GO" id="GO:0005524">
    <property type="term" value="F:ATP binding"/>
    <property type="evidence" value="ECO:0007669"/>
    <property type="project" value="InterPro"/>
</dbReference>
<dbReference type="PANTHER" id="PTHR13954">
    <property type="entry name" value="IRE1-RELATED"/>
    <property type="match status" value="1"/>
</dbReference>
<accession>A0A2U1QGP9</accession>
<dbReference type="AlphaFoldDB" id="A0A2U1QGP9"/>
<evidence type="ECO:0000313" key="2">
    <source>
        <dbReference type="EMBL" id="PWA97199.1"/>
    </source>
</evidence>
<dbReference type="SUPFAM" id="SSF56112">
    <property type="entry name" value="Protein kinase-like (PK-like)"/>
    <property type="match status" value="1"/>
</dbReference>
<protein>
    <submittedName>
        <fullName evidence="2">Serine/threonine-protein kinase/endoribonuclease IRE2</fullName>
    </submittedName>
</protein>
<evidence type="ECO:0000313" key="3">
    <source>
        <dbReference type="Proteomes" id="UP000245207"/>
    </source>
</evidence>
<dbReference type="GO" id="GO:0036498">
    <property type="term" value="P:IRE1-mediated unfolded protein response"/>
    <property type="evidence" value="ECO:0007669"/>
    <property type="project" value="TreeGrafter"/>
</dbReference>
<dbReference type="EMBL" id="PKPP01000138">
    <property type="protein sequence ID" value="PWA97199.1"/>
    <property type="molecule type" value="Genomic_DNA"/>
</dbReference>
<dbReference type="PANTHER" id="PTHR13954:SF6">
    <property type="entry name" value="NON-SPECIFIC SERINE_THREONINE PROTEIN KINASE"/>
    <property type="match status" value="1"/>
</dbReference>
<dbReference type="GO" id="GO:0004674">
    <property type="term" value="F:protein serine/threonine kinase activity"/>
    <property type="evidence" value="ECO:0007669"/>
    <property type="project" value="InterPro"/>
</dbReference>
<keyword evidence="2" id="KW-0418">Kinase</keyword>
<evidence type="ECO:0000259" key="1">
    <source>
        <dbReference type="PROSITE" id="PS50011"/>
    </source>
</evidence>
<dbReference type="GO" id="GO:0051082">
    <property type="term" value="F:unfolded protein binding"/>
    <property type="evidence" value="ECO:0007669"/>
    <property type="project" value="TreeGrafter"/>
</dbReference>
<proteinExistence type="predicted"/>
<dbReference type="GO" id="GO:0004521">
    <property type="term" value="F:RNA endonuclease activity"/>
    <property type="evidence" value="ECO:0007669"/>
    <property type="project" value="InterPro"/>
</dbReference>
<dbReference type="Gene3D" id="1.10.510.10">
    <property type="entry name" value="Transferase(Phosphotransferase) domain 1"/>
    <property type="match status" value="1"/>
</dbReference>
<dbReference type="GO" id="GO:1990604">
    <property type="term" value="C:IRE1-TRAF2-ASK1 complex"/>
    <property type="evidence" value="ECO:0007669"/>
    <property type="project" value="TreeGrafter"/>
</dbReference>
<keyword evidence="3" id="KW-1185">Reference proteome</keyword>
<reference evidence="2 3" key="1">
    <citation type="journal article" date="2018" name="Mol. Plant">
        <title>The genome of Artemisia annua provides insight into the evolution of Asteraceae family and artemisinin biosynthesis.</title>
        <authorList>
            <person name="Shen Q."/>
            <person name="Zhang L."/>
            <person name="Liao Z."/>
            <person name="Wang S."/>
            <person name="Yan T."/>
            <person name="Shi P."/>
            <person name="Liu M."/>
            <person name="Fu X."/>
            <person name="Pan Q."/>
            <person name="Wang Y."/>
            <person name="Lv Z."/>
            <person name="Lu X."/>
            <person name="Zhang F."/>
            <person name="Jiang W."/>
            <person name="Ma Y."/>
            <person name="Chen M."/>
            <person name="Hao X."/>
            <person name="Li L."/>
            <person name="Tang Y."/>
            <person name="Lv G."/>
            <person name="Zhou Y."/>
            <person name="Sun X."/>
            <person name="Brodelius P.E."/>
            <person name="Rose J.K.C."/>
            <person name="Tang K."/>
        </authorList>
    </citation>
    <scope>NUCLEOTIDE SEQUENCE [LARGE SCALE GENOMIC DNA]</scope>
    <source>
        <strain evidence="3">cv. Huhao1</strain>
        <tissue evidence="2">Leaf</tissue>
    </source>
</reference>
<sequence length="160" mass="18527">MNHKNKNVLFTTNLKIKLPKIKEIVTHGKHDTLIFKGSYESVKAIVKKVRRTDDLKQKLRSTCYHDNEFAFLGWETDGEFDYYAFEECGVTLTEYVKNRMYMEMSETSLKIMCGLVDGVKHLHTKGLVYMNHNPQNVLVNDDDTVKNCGMGNGKFLHEET</sequence>
<dbReference type="PROSITE" id="PS50011">
    <property type="entry name" value="PROTEIN_KINASE_DOM"/>
    <property type="match status" value="1"/>
</dbReference>
<name>A0A2U1QGP9_ARTAN</name>
<comment type="caution">
    <text evidence="2">The sequence shown here is derived from an EMBL/GenBank/DDBJ whole genome shotgun (WGS) entry which is preliminary data.</text>
</comment>
<dbReference type="STRING" id="35608.A0A2U1QGP9"/>
<feature type="domain" description="Protein kinase" evidence="1">
    <location>
        <begin position="1"/>
        <end position="160"/>
    </location>
</feature>
<dbReference type="Proteomes" id="UP000245207">
    <property type="component" value="Unassembled WGS sequence"/>
</dbReference>
<organism evidence="2 3">
    <name type="scientific">Artemisia annua</name>
    <name type="common">Sweet wormwood</name>
    <dbReference type="NCBI Taxonomy" id="35608"/>
    <lineage>
        <taxon>Eukaryota</taxon>
        <taxon>Viridiplantae</taxon>
        <taxon>Streptophyta</taxon>
        <taxon>Embryophyta</taxon>
        <taxon>Tracheophyta</taxon>
        <taxon>Spermatophyta</taxon>
        <taxon>Magnoliopsida</taxon>
        <taxon>eudicotyledons</taxon>
        <taxon>Gunneridae</taxon>
        <taxon>Pentapetalae</taxon>
        <taxon>asterids</taxon>
        <taxon>campanulids</taxon>
        <taxon>Asterales</taxon>
        <taxon>Asteraceae</taxon>
        <taxon>Asteroideae</taxon>
        <taxon>Anthemideae</taxon>
        <taxon>Artemisiinae</taxon>
        <taxon>Artemisia</taxon>
    </lineage>
</organism>
<gene>
    <name evidence="2" type="ORF">CTI12_AA031850</name>
</gene>
<dbReference type="InterPro" id="IPR045133">
    <property type="entry name" value="IRE1/2-like"/>
</dbReference>
<keyword evidence="2" id="KW-0808">Transferase</keyword>
<dbReference type="InterPro" id="IPR011009">
    <property type="entry name" value="Kinase-like_dom_sf"/>
</dbReference>
<dbReference type="InterPro" id="IPR000719">
    <property type="entry name" value="Prot_kinase_dom"/>
</dbReference>
<dbReference type="OrthoDB" id="3029099at2759"/>